<keyword evidence="2" id="KW-1185">Reference proteome</keyword>
<dbReference type="Proteomes" id="UP000814033">
    <property type="component" value="Unassembled WGS sequence"/>
</dbReference>
<reference evidence="1" key="1">
    <citation type="submission" date="2021-02" db="EMBL/GenBank/DDBJ databases">
        <authorList>
            <consortium name="DOE Joint Genome Institute"/>
            <person name="Ahrendt S."/>
            <person name="Looney B.P."/>
            <person name="Miyauchi S."/>
            <person name="Morin E."/>
            <person name="Drula E."/>
            <person name="Courty P.E."/>
            <person name="Chicoki N."/>
            <person name="Fauchery L."/>
            <person name="Kohler A."/>
            <person name="Kuo A."/>
            <person name="Labutti K."/>
            <person name="Pangilinan J."/>
            <person name="Lipzen A."/>
            <person name="Riley R."/>
            <person name="Andreopoulos W."/>
            <person name="He G."/>
            <person name="Johnson J."/>
            <person name="Barry K.W."/>
            <person name="Grigoriev I.V."/>
            <person name="Nagy L."/>
            <person name="Hibbett D."/>
            <person name="Henrissat B."/>
            <person name="Matheny P.B."/>
            <person name="Labbe J."/>
            <person name="Martin F."/>
        </authorList>
    </citation>
    <scope>NUCLEOTIDE SEQUENCE</scope>
    <source>
        <strain evidence="1">FP105234-sp</strain>
    </source>
</reference>
<proteinExistence type="predicted"/>
<comment type="caution">
    <text evidence="1">The sequence shown here is derived from an EMBL/GenBank/DDBJ whole genome shotgun (WGS) entry which is preliminary data.</text>
</comment>
<organism evidence="1 2">
    <name type="scientific">Auriscalpium vulgare</name>
    <dbReference type="NCBI Taxonomy" id="40419"/>
    <lineage>
        <taxon>Eukaryota</taxon>
        <taxon>Fungi</taxon>
        <taxon>Dikarya</taxon>
        <taxon>Basidiomycota</taxon>
        <taxon>Agaricomycotina</taxon>
        <taxon>Agaricomycetes</taxon>
        <taxon>Russulales</taxon>
        <taxon>Auriscalpiaceae</taxon>
        <taxon>Auriscalpium</taxon>
    </lineage>
</organism>
<dbReference type="EMBL" id="MU276150">
    <property type="protein sequence ID" value="KAI0041028.1"/>
    <property type="molecule type" value="Genomic_DNA"/>
</dbReference>
<gene>
    <name evidence="1" type="ORF">FA95DRAFT_1576600</name>
</gene>
<sequence>MEGYAPYLAMMAHQYWGQDTVFWSPEAAADATAIHANTAGAGFDVTVRSQPIQRDDYTFDFEPSFNFSEADYNQTPSPSYEVWSDTGDTFPGKRGTEVQRLADAGAQSQISGSSMSGWPYIAPESTYSSLAGWNAALWQHETHMDDKMGLAHANPWVPDEIDERHRSLESTLKSEQEVKLRLRWEEPITVPLTKEKQEGHDKIAPSTGKKRARTSNVATKSLKKATGAARPKTPTLARIFSKSKKAAATHGAVNAVKKEITRHKIEKELHLYKATKFTNDSSGTTTISKNIWPGNTTGATAAA</sequence>
<accession>A0ACB8RAI9</accession>
<evidence type="ECO:0000313" key="1">
    <source>
        <dbReference type="EMBL" id="KAI0041028.1"/>
    </source>
</evidence>
<reference evidence="1" key="2">
    <citation type="journal article" date="2022" name="New Phytol.">
        <title>Evolutionary transition to the ectomycorrhizal habit in the genomes of a hyperdiverse lineage of mushroom-forming fungi.</title>
        <authorList>
            <person name="Looney B."/>
            <person name="Miyauchi S."/>
            <person name="Morin E."/>
            <person name="Drula E."/>
            <person name="Courty P.E."/>
            <person name="Kohler A."/>
            <person name="Kuo A."/>
            <person name="LaButti K."/>
            <person name="Pangilinan J."/>
            <person name="Lipzen A."/>
            <person name="Riley R."/>
            <person name="Andreopoulos W."/>
            <person name="He G."/>
            <person name="Johnson J."/>
            <person name="Nolan M."/>
            <person name="Tritt A."/>
            <person name="Barry K.W."/>
            <person name="Grigoriev I.V."/>
            <person name="Nagy L.G."/>
            <person name="Hibbett D."/>
            <person name="Henrissat B."/>
            <person name="Matheny P.B."/>
            <person name="Labbe J."/>
            <person name="Martin F.M."/>
        </authorList>
    </citation>
    <scope>NUCLEOTIDE SEQUENCE</scope>
    <source>
        <strain evidence="1">FP105234-sp</strain>
    </source>
</reference>
<name>A0ACB8RAI9_9AGAM</name>
<evidence type="ECO:0000313" key="2">
    <source>
        <dbReference type="Proteomes" id="UP000814033"/>
    </source>
</evidence>
<protein>
    <submittedName>
        <fullName evidence="1">Uncharacterized protein</fullName>
    </submittedName>
</protein>